<feature type="transmembrane region" description="Helical" evidence="5">
    <location>
        <begin position="276"/>
        <end position="296"/>
    </location>
</feature>
<feature type="transmembrane region" description="Helical" evidence="5">
    <location>
        <begin position="370"/>
        <end position="394"/>
    </location>
</feature>
<dbReference type="SUPFAM" id="SSF50978">
    <property type="entry name" value="WD40 repeat-like"/>
    <property type="match status" value="1"/>
</dbReference>
<feature type="region of interest" description="Disordered" evidence="4">
    <location>
        <begin position="404"/>
        <end position="457"/>
    </location>
</feature>
<evidence type="ECO:0000256" key="2">
    <source>
        <dbReference type="ARBA" id="ARBA00022737"/>
    </source>
</evidence>
<dbReference type="InterPro" id="IPR019775">
    <property type="entry name" value="WD40_repeat_CS"/>
</dbReference>
<sequence length="837" mass="91367">MVKVKAVLAKIGHIISAQLILIAFGIACLLAYFFPGRIGIQHPPTNLYVGVNGGTIKAEYSILYGAVGFIFLVSGLQLPYEKLRTHSKNWRLHIITQGISFLIIPLITLAIIHIMIAAGNLQTKAIDISVLVGMIVLSCIPTTIASNVVFTRNAGGEDAAAIVEVVIGNVFGAFVSPALVYAFMPKLPEFDEWQPASPSTLSAMYQKVAQQLGLSVLIPLAVGQVLRFFFPRHVKWALEKLYLGKISTICLALLVWTTFCGAFATGALYVTPKASLIFNIFMNIGLYLLFTVICFFSARPPLKLVTWAEGIFEKKPLCKLPRLLKRVVIPKRMSKEQTIAVCFCGAAKTTSLGIPLVTAMWNESDNLRRAFIQIPVLLYTIEQVFIAQILVYFFRRYMKRDQKDSGTDEDTVADPAGNSLEDARIPSVPVGASEKPGTQPSPVETQRENQPETTTAIGKLPTMNRGQVTHLRRQPTAYSGRIDRDFGVGNSDAASDTITCIRWAPSTGGSGYRLASASWDGKARIYDISNDGSCTLGAVFGIDDQPLFTCAWNKVSKGVRDEASMTAAAGADKSITLHTPAGRRHAHTFAAHDAPISGICMPEVLSHQDRILISASWDQTARVWDLRSSRSPVHIIPLPERATALASAGPEVLIATADRAVHAVALVRGMGVVQRSVEAPLHHGVTALAVAADHKTWAVGGIEGRVGVDSLSVADQRFRKFSFKAHRDPRDADGEVKVWNINDVCFNPRDSDVLSTAASDGTFVFWDIARRLRLCTFPALQGAVTATSFSPDGRVFAYAVGYDWSRGYAHNHPEYPTKLMLHPVEVEELGTRLSRLR</sequence>
<accession>A0A4P7NLI8</accession>
<dbReference type="InterPro" id="IPR001680">
    <property type="entry name" value="WD40_rpt"/>
</dbReference>
<dbReference type="Pfam" id="PF00400">
    <property type="entry name" value="WD40"/>
    <property type="match status" value="2"/>
</dbReference>
<feature type="transmembrane region" description="Helical" evidence="5">
    <location>
        <begin position="208"/>
        <end position="230"/>
    </location>
</feature>
<dbReference type="GO" id="GO:0005886">
    <property type="term" value="C:plasma membrane"/>
    <property type="evidence" value="ECO:0007669"/>
    <property type="project" value="TreeGrafter"/>
</dbReference>
<feature type="transmembrane region" description="Helical" evidence="5">
    <location>
        <begin position="62"/>
        <end position="80"/>
    </location>
</feature>
<dbReference type="PANTHER" id="PTHR18640:SF5">
    <property type="entry name" value="SODIUM_BILE ACID COTRANSPORTER 7"/>
    <property type="match status" value="1"/>
</dbReference>
<gene>
    <name evidence="6" type="ORF">PoMZ_11836</name>
</gene>
<protein>
    <submittedName>
        <fullName evidence="6">Uncharacterized protein</fullName>
    </submittedName>
</protein>
<dbReference type="Pfam" id="PF13593">
    <property type="entry name" value="SBF_like"/>
    <property type="match status" value="1"/>
</dbReference>
<dbReference type="InterPro" id="IPR038770">
    <property type="entry name" value="Na+/solute_symporter_sf"/>
</dbReference>
<reference evidence="6 7" key="1">
    <citation type="journal article" date="2019" name="Mol. Biol. Evol.">
        <title>Blast fungal genomes show frequent chromosomal changes, gene gains and losses, and effector gene turnover.</title>
        <authorList>
            <person name="Gomez Luciano L.B."/>
            <person name="Jason Tsai I."/>
            <person name="Chuma I."/>
            <person name="Tosa Y."/>
            <person name="Chen Y.H."/>
            <person name="Li J.Y."/>
            <person name="Li M.Y."/>
            <person name="Jade Lu M.Y."/>
            <person name="Nakayashiki H."/>
            <person name="Li W.H."/>
        </authorList>
    </citation>
    <scope>NUCLEOTIDE SEQUENCE [LARGE SCALE GENOMIC DNA]</scope>
    <source>
        <strain evidence="6">MZ5-1-6</strain>
    </source>
</reference>
<keyword evidence="5" id="KW-1133">Transmembrane helix</keyword>
<dbReference type="Gene3D" id="2.130.10.10">
    <property type="entry name" value="YVTN repeat-like/Quinoprotein amine dehydrogenase"/>
    <property type="match status" value="1"/>
</dbReference>
<dbReference type="InterPro" id="IPR016833">
    <property type="entry name" value="Put_Na-Bile_cotransptr"/>
</dbReference>
<dbReference type="PANTHER" id="PTHR18640">
    <property type="entry name" value="SOLUTE CARRIER FAMILY 10 MEMBER 7"/>
    <property type="match status" value="1"/>
</dbReference>
<evidence type="ECO:0000256" key="3">
    <source>
        <dbReference type="PROSITE-ProRule" id="PRU00221"/>
    </source>
</evidence>
<proteinExistence type="predicted"/>
<dbReference type="PROSITE" id="PS51257">
    <property type="entry name" value="PROKAR_LIPOPROTEIN"/>
    <property type="match status" value="1"/>
</dbReference>
<evidence type="ECO:0000313" key="6">
    <source>
        <dbReference type="EMBL" id="QBZ62946.1"/>
    </source>
</evidence>
<evidence type="ECO:0000256" key="5">
    <source>
        <dbReference type="SAM" id="Phobius"/>
    </source>
</evidence>
<dbReference type="Proteomes" id="UP000294847">
    <property type="component" value="Chromosome 5"/>
</dbReference>
<dbReference type="EMBL" id="CP034208">
    <property type="protein sequence ID" value="QBZ62946.1"/>
    <property type="molecule type" value="Genomic_DNA"/>
</dbReference>
<dbReference type="SMART" id="SM00320">
    <property type="entry name" value="WD40"/>
    <property type="match status" value="4"/>
</dbReference>
<dbReference type="Gene3D" id="1.20.1530.20">
    <property type="match status" value="1"/>
</dbReference>
<name>A0A4P7NLI8_PYROR</name>
<feature type="transmembrane region" description="Helical" evidence="5">
    <location>
        <begin position="128"/>
        <end position="150"/>
    </location>
</feature>
<feature type="transmembrane region" description="Helical" evidence="5">
    <location>
        <begin position="162"/>
        <end position="184"/>
    </location>
</feature>
<organism evidence="6 7">
    <name type="scientific">Pyricularia oryzae</name>
    <name type="common">Rice blast fungus</name>
    <name type="synonym">Magnaporthe oryzae</name>
    <dbReference type="NCBI Taxonomy" id="318829"/>
    <lineage>
        <taxon>Eukaryota</taxon>
        <taxon>Fungi</taxon>
        <taxon>Dikarya</taxon>
        <taxon>Ascomycota</taxon>
        <taxon>Pezizomycotina</taxon>
        <taxon>Sordariomycetes</taxon>
        <taxon>Sordariomycetidae</taxon>
        <taxon>Magnaporthales</taxon>
        <taxon>Pyriculariaceae</taxon>
        <taxon>Pyricularia</taxon>
    </lineage>
</organism>
<feature type="repeat" description="WD" evidence="3">
    <location>
        <begin position="589"/>
        <end position="634"/>
    </location>
</feature>
<dbReference type="AlphaFoldDB" id="A0A4P7NLI8"/>
<evidence type="ECO:0000256" key="1">
    <source>
        <dbReference type="ARBA" id="ARBA00022574"/>
    </source>
</evidence>
<evidence type="ECO:0000256" key="4">
    <source>
        <dbReference type="SAM" id="MobiDB-lite"/>
    </source>
</evidence>
<feature type="transmembrane region" description="Helical" evidence="5">
    <location>
        <begin position="242"/>
        <end position="270"/>
    </location>
</feature>
<keyword evidence="2" id="KW-0677">Repeat</keyword>
<feature type="transmembrane region" description="Helical" evidence="5">
    <location>
        <begin position="339"/>
        <end position="358"/>
    </location>
</feature>
<dbReference type="PROSITE" id="PS50082">
    <property type="entry name" value="WD_REPEATS_2"/>
    <property type="match status" value="1"/>
</dbReference>
<keyword evidence="1 3" id="KW-0853">WD repeat</keyword>
<dbReference type="InterPro" id="IPR036322">
    <property type="entry name" value="WD40_repeat_dom_sf"/>
</dbReference>
<feature type="transmembrane region" description="Helical" evidence="5">
    <location>
        <begin position="12"/>
        <end position="34"/>
    </location>
</feature>
<keyword evidence="5" id="KW-0812">Transmembrane</keyword>
<dbReference type="PROSITE" id="PS00678">
    <property type="entry name" value="WD_REPEATS_1"/>
    <property type="match status" value="1"/>
</dbReference>
<keyword evidence="5" id="KW-0472">Membrane</keyword>
<feature type="transmembrane region" description="Helical" evidence="5">
    <location>
        <begin position="92"/>
        <end position="116"/>
    </location>
</feature>
<evidence type="ECO:0000313" key="7">
    <source>
        <dbReference type="Proteomes" id="UP000294847"/>
    </source>
</evidence>
<dbReference type="InterPro" id="IPR015943">
    <property type="entry name" value="WD40/YVTN_repeat-like_dom_sf"/>
</dbReference>